<dbReference type="InterPro" id="IPR029063">
    <property type="entry name" value="SAM-dependent_MTases_sf"/>
</dbReference>
<proteinExistence type="predicted"/>
<reference evidence="1" key="2">
    <citation type="submission" date="2020-09" db="EMBL/GenBank/DDBJ databases">
        <authorList>
            <person name="Sun Q."/>
            <person name="Zhou Y."/>
        </authorList>
    </citation>
    <scope>NUCLEOTIDE SEQUENCE</scope>
    <source>
        <strain evidence="1">CGMCC 4.7430</strain>
    </source>
</reference>
<dbReference type="PIRSF" id="PIRSF017393">
    <property type="entry name" value="MTase_SAV2177"/>
    <property type="match status" value="1"/>
</dbReference>
<protein>
    <recommendedName>
        <fullName evidence="3">SAM-dependent methyltransferase</fullName>
    </recommendedName>
</protein>
<dbReference type="SUPFAM" id="SSF53335">
    <property type="entry name" value="S-adenosyl-L-methionine-dependent methyltransferases"/>
    <property type="match status" value="1"/>
</dbReference>
<name>A0A918ABH0_9ACTN</name>
<reference evidence="1" key="1">
    <citation type="journal article" date="2014" name="Int. J. Syst. Evol. Microbiol.">
        <title>Complete genome sequence of Corynebacterium casei LMG S-19264T (=DSM 44701T), isolated from a smear-ripened cheese.</title>
        <authorList>
            <consortium name="US DOE Joint Genome Institute (JGI-PGF)"/>
            <person name="Walter F."/>
            <person name="Albersmeier A."/>
            <person name="Kalinowski J."/>
            <person name="Ruckert C."/>
        </authorList>
    </citation>
    <scope>NUCLEOTIDE SEQUENCE</scope>
    <source>
        <strain evidence="1">CGMCC 4.7430</strain>
    </source>
</reference>
<organism evidence="1 2">
    <name type="scientific">Nonomuraea glycinis</name>
    <dbReference type="NCBI Taxonomy" id="2047744"/>
    <lineage>
        <taxon>Bacteria</taxon>
        <taxon>Bacillati</taxon>
        <taxon>Actinomycetota</taxon>
        <taxon>Actinomycetes</taxon>
        <taxon>Streptosporangiales</taxon>
        <taxon>Streptosporangiaceae</taxon>
        <taxon>Nonomuraea</taxon>
    </lineage>
</organism>
<evidence type="ECO:0008006" key="3">
    <source>
        <dbReference type="Google" id="ProtNLM"/>
    </source>
</evidence>
<evidence type="ECO:0000313" key="1">
    <source>
        <dbReference type="EMBL" id="GGP10870.1"/>
    </source>
</evidence>
<dbReference type="AlphaFoldDB" id="A0A918ABH0"/>
<dbReference type="Gene3D" id="3.40.50.150">
    <property type="entry name" value="Vaccinia Virus protein VP39"/>
    <property type="match status" value="1"/>
</dbReference>
<dbReference type="InterPro" id="IPR006764">
    <property type="entry name" value="SAM_dep_MeTrfase_SAV2177_type"/>
</dbReference>
<accession>A0A918ABH0</accession>
<evidence type="ECO:0000313" key="2">
    <source>
        <dbReference type="Proteomes" id="UP000660745"/>
    </source>
</evidence>
<keyword evidence="2" id="KW-1185">Reference proteome</keyword>
<dbReference type="Pfam" id="PF04672">
    <property type="entry name" value="Methyltransf_19"/>
    <property type="match status" value="1"/>
</dbReference>
<comment type="caution">
    <text evidence="1">The sequence shown here is derived from an EMBL/GenBank/DDBJ whole genome shotgun (WGS) entry which is preliminary data.</text>
</comment>
<dbReference type="EMBL" id="BMNK01000009">
    <property type="protein sequence ID" value="GGP10870.1"/>
    <property type="molecule type" value="Genomic_DNA"/>
</dbReference>
<dbReference type="RefSeq" id="WP_225277665.1">
    <property type="nucleotide sequence ID" value="NZ_BMNK01000009.1"/>
</dbReference>
<gene>
    <name evidence="1" type="ORF">GCM10012278_52250</name>
</gene>
<dbReference type="Proteomes" id="UP000660745">
    <property type="component" value="Unassembled WGS sequence"/>
</dbReference>
<dbReference type="CDD" id="cd02440">
    <property type="entry name" value="AdoMet_MTases"/>
    <property type="match status" value="1"/>
</dbReference>
<sequence length="249" mass="26771">MTEPGNLGHAQPNVARMYDHLLGGTDNFAIDREAAGRVLEILPGVRTGARENRAFLGRAVRFLVRQGVRQFIDIGAGLPTRQCVHEVAPDCRTVYVDNDPEVVSHARRLLHGIPGARFLHGDLNAPKEILGHPGVQEHLDLDQPVAVLLLTIVHVVAGDARSIISDLMASLAPGSHLVLSHMAGDVQPAVDQIYQGGPARPNQITGFFDGLDLLPPGVVNLAEWRPDAPEPVREPGAAPYILCGVARKP</sequence>